<evidence type="ECO:0000313" key="2">
    <source>
        <dbReference type="Proteomes" id="UP000198615"/>
    </source>
</evidence>
<protein>
    <submittedName>
        <fullName evidence="1">Uncharacterized protein</fullName>
    </submittedName>
</protein>
<accession>A0A8G2BJM5</accession>
<sequence>MGHEIVYGNRMAAIEIVGENTAFVNGFEGERRASVQWMKDAGYELSTDFDGILKSLEGVPSGIDRAKERLSAIA</sequence>
<reference evidence="1 2" key="1">
    <citation type="submission" date="2016-10" db="EMBL/GenBank/DDBJ databases">
        <authorList>
            <person name="Varghese N."/>
            <person name="Submissions S."/>
        </authorList>
    </citation>
    <scope>NUCLEOTIDE SEQUENCE [LARGE SCALE GENOMIC DNA]</scope>
    <source>
        <strain evidence="1 2">DSM 18839</strain>
    </source>
</reference>
<dbReference type="Proteomes" id="UP000198615">
    <property type="component" value="Unassembled WGS sequence"/>
</dbReference>
<keyword evidence="2" id="KW-1185">Reference proteome</keyword>
<proteinExistence type="predicted"/>
<evidence type="ECO:0000313" key="1">
    <source>
        <dbReference type="EMBL" id="SDG00716.1"/>
    </source>
</evidence>
<name>A0A8G2BJM5_9PROT</name>
<organism evidence="1 2">
    <name type="scientific">Thalassobaculum litoreum DSM 18839</name>
    <dbReference type="NCBI Taxonomy" id="1123362"/>
    <lineage>
        <taxon>Bacteria</taxon>
        <taxon>Pseudomonadati</taxon>
        <taxon>Pseudomonadota</taxon>
        <taxon>Alphaproteobacteria</taxon>
        <taxon>Rhodospirillales</taxon>
        <taxon>Thalassobaculaceae</taxon>
        <taxon>Thalassobaculum</taxon>
    </lineage>
</organism>
<comment type="caution">
    <text evidence="1">The sequence shown here is derived from an EMBL/GenBank/DDBJ whole genome shotgun (WGS) entry which is preliminary data.</text>
</comment>
<gene>
    <name evidence="1" type="ORF">SAMN05660686_03003</name>
</gene>
<dbReference type="AlphaFoldDB" id="A0A8G2BJM5"/>
<dbReference type="EMBL" id="FNBW01000009">
    <property type="protein sequence ID" value="SDG00716.1"/>
    <property type="molecule type" value="Genomic_DNA"/>
</dbReference>